<comment type="caution">
    <text evidence="2">The sequence shown here is derived from an EMBL/GenBank/DDBJ whole genome shotgun (WGS) entry which is preliminary data.</text>
</comment>
<evidence type="ECO:0000313" key="2">
    <source>
        <dbReference type="EMBL" id="TWJ15377.1"/>
    </source>
</evidence>
<dbReference type="EMBL" id="VLLL01000005">
    <property type="protein sequence ID" value="TWJ15377.1"/>
    <property type="molecule type" value="Genomic_DNA"/>
</dbReference>
<dbReference type="Proteomes" id="UP000321617">
    <property type="component" value="Unassembled WGS sequence"/>
</dbReference>
<accession>A0A562VC27</accession>
<gene>
    <name evidence="2" type="ORF">LX16_1080</name>
</gene>
<reference evidence="2 3" key="1">
    <citation type="journal article" date="2013" name="Stand. Genomic Sci.">
        <title>Genomic Encyclopedia of Type Strains, Phase I: The one thousand microbial genomes (KMG-I) project.</title>
        <authorList>
            <person name="Kyrpides N.C."/>
            <person name="Woyke T."/>
            <person name="Eisen J.A."/>
            <person name="Garrity G."/>
            <person name="Lilburn T.G."/>
            <person name="Beck B.J."/>
            <person name="Whitman W.B."/>
            <person name="Hugenholtz P."/>
            <person name="Klenk H.P."/>
        </authorList>
    </citation>
    <scope>NUCLEOTIDE SEQUENCE [LARGE SCALE GENOMIC DNA]</scope>
    <source>
        <strain evidence="2 3">DSM 45044</strain>
    </source>
</reference>
<keyword evidence="1" id="KW-1133">Transmembrane helix</keyword>
<sequence>MALRSYHRAMARKPWSRVAVAVGLVALFAGCIGAPVWFAVEGTVLLATTEPVRVEDVECVTGSRGGHCTGSWTLADGTEHRERLSGDLFVDDGDEFSGYGNGFTAAPTRWFWILSQLLYAIPIGLVFFVVVHHRSRVARAGGVIAAEDEAAMNARVEEIRRGERTPEPGD</sequence>
<dbReference type="PROSITE" id="PS51257">
    <property type="entry name" value="PROKAR_LIPOPROTEIN"/>
    <property type="match status" value="1"/>
</dbReference>
<evidence type="ECO:0000313" key="3">
    <source>
        <dbReference type="Proteomes" id="UP000321617"/>
    </source>
</evidence>
<dbReference type="AlphaFoldDB" id="A0A562VC27"/>
<keyword evidence="3" id="KW-1185">Reference proteome</keyword>
<proteinExistence type="predicted"/>
<name>A0A562VC27_9ACTN</name>
<evidence type="ECO:0000256" key="1">
    <source>
        <dbReference type="SAM" id="Phobius"/>
    </source>
</evidence>
<feature type="transmembrane region" description="Helical" evidence="1">
    <location>
        <begin position="110"/>
        <end position="131"/>
    </location>
</feature>
<organism evidence="2 3">
    <name type="scientific">Stackebrandtia albiflava</name>
    <dbReference type="NCBI Taxonomy" id="406432"/>
    <lineage>
        <taxon>Bacteria</taxon>
        <taxon>Bacillati</taxon>
        <taxon>Actinomycetota</taxon>
        <taxon>Actinomycetes</taxon>
        <taxon>Glycomycetales</taxon>
        <taxon>Glycomycetaceae</taxon>
        <taxon>Stackebrandtia</taxon>
    </lineage>
</organism>
<keyword evidence="1" id="KW-0812">Transmembrane</keyword>
<keyword evidence="1" id="KW-0472">Membrane</keyword>
<protein>
    <submittedName>
        <fullName evidence="2">Uncharacterized protein</fullName>
    </submittedName>
</protein>